<protein>
    <submittedName>
        <fullName evidence="1">Unnamed protein product</fullName>
    </submittedName>
</protein>
<keyword evidence="2" id="KW-1185">Reference proteome</keyword>
<dbReference type="Proteomes" id="UP001165064">
    <property type="component" value="Unassembled WGS sequence"/>
</dbReference>
<name>A0ACB5TLA1_AMBMO</name>
<comment type="caution">
    <text evidence="1">The sequence shown here is derived from an EMBL/GenBank/DDBJ whole genome shotgun (WGS) entry which is preliminary data.</text>
</comment>
<organism evidence="1 2">
    <name type="scientific">Ambrosiozyma monospora</name>
    <name type="common">Yeast</name>
    <name type="synonym">Endomycopsis monosporus</name>
    <dbReference type="NCBI Taxonomy" id="43982"/>
    <lineage>
        <taxon>Eukaryota</taxon>
        <taxon>Fungi</taxon>
        <taxon>Dikarya</taxon>
        <taxon>Ascomycota</taxon>
        <taxon>Saccharomycotina</taxon>
        <taxon>Pichiomycetes</taxon>
        <taxon>Pichiales</taxon>
        <taxon>Pichiaceae</taxon>
        <taxon>Ambrosiozyma</taxon>
    </lineage>
</organism>
<proteinExistence type="predicted"/>
<sequence length="132" mass="14585">MASFGFYPPGKKIGTVYESPQGISSYYPVSTESSNGKYYKLLNKATNRILSHQTSTIFSDARDIRLLLIGDPGCGKTSLILNYRIGKRADDEVEDSEQATLEKPQLVMADNANGELFKLTIYEASGKDDIVH</sequence>
<evidence type="ECO:0000313" key="2">
    <source>
        <dbReference type="Proteomes" id="UP001165064"/>
    </source>
</evidence>
<evidence type="ECO:0000313" key="1">
    <source>
        <dbReference type="EMBL" id="GME90467.1"/>
    </source>
</evidence>
<dbReference type="EMBL" id="BSXS01007831">
    <property type="protein sequence ID" value="GME90467.1"/>
    <property type="molecule type" value="Genomic_DNA"/>
</dbReference>
<gene>
    <name evidence="1" type="ORF">Amon02_000871200</name>
</gene>
<accession>A0ACB5TLA1</accession>
<reference evidence="1" key="1">
    <citation type="submission" date="2023-04" db="EMBL/GenBank/DDBJ databases">
        <title>Ambrosiozyma monospora NBRC 10751.</title>
        <authorList>
            <person name="Ichikawa N."/>
            <person name="Sato H."/>
            <person name="Tonouchi N."/>
        </authorList>
    </citation>
    <scope>NUCLEOTIDE SEQUENCE</scope>
    <source>
        <strain evidence="1">NBRC 10751</strain>
    </source>
</reference>